<dbReference type="InterPro" id="IPR032466">
    <property type="entry name" value="Metal_Hydrolase"/>
</dbReference>
<evidence type="ECO:0000256" key="8">
    <source>
        <dbReference type="ARBA" id="ARBA00022833"/>
    </source>
</evidence>
<dbReference type="InterPro" id="IPR006680">
    <property type="entry name" value="Amidohydro-rel"/>
</dbReference>
<comment type="caution">
    <text evidence="10">The sequence shown here is derived from an EMBL/GenBank/DDBJ whole genome shotgun (WGS) entry which is preliminary data.</text>
</comment>
<evidence type="ECO:0000313" key="11">
    <source>
        <dbReference type="Proteomes" id="UP000250462"/>
    </source>
</evidence>
<accession>A0A329R1X3</accession>
<keyword evidence="8" id="KW-0862">Zinc</keyword>
<evidence type="ECO:0000256" key="3">
    <source>
        <dbReference type="ARBA" id="ARBA00010368"/>
    </source>
</evidence>
<name>A0A329R1X3_9ACTN</name>
<evidence type="ECO:0000256" key="1">
    <source>
        <dbReference type="ARBA" id="ARBA00001947"/>
    </source>
</evidence>
<gene>
    <name evidence="10" type="primary">allB</name>
    <name evidence="10" type="ORF">DPM12_03590</name>
</gene>
<evidence type="ECO:0000256" key="2">
    <source>
        <dbReference type="ARBA" id="ARBA00004968"/>
    </source>
</evidence>
<evidence type="ECO:0000313" key="10">
    <source>
        <dbReference type="EMBL" id="RAW18176.1"/>
    </source>
</evidence>
<comment type="cofactor">
    <cofactor evidence="1">
        <name>Zn(2+)</name>
        <dbReference type="ChEBI" id="CHEBI:29105"/>
    </cofactor>
</comment>
<organism evidence="10 11">
    <name type="scientific">Phytoactinopolyspora halophila</name>
    <dbReference type="NCBI Taxonomy" id="1981511"/>
    <lineage>
        <taxon>Bacteria</taxon>
        <taxon>Bacillati</taxon>
        <taxon>Actinomycetota</taxon>
        <taxon>Actinomycetes</taxon>
        <taxon>Jiangellales</taxon>
        <taxon>Jiangellaceae</taxon>
        <taxon>Phytoactinopolyspora</taxon>
    </lineage>
</organism>
<sequence length="434" mass="46132">MAVRAWRAVVDGQVRPATVLVRNGVITAIEPYESDGSHRAEAEARVVTETGPDEVLAPGLVDTHVHVNEPGRTEWEGFATATAAALDGGVTTLVDMPLNSLPPTLTVDALERKRQAAAGRCRVDVAFWGGVTPATIGELPALFGAGVPGVKGFLSDSGVAEFPPLSDADLSAAAAMIADLDGVLLVHAEDPGLLERAAPPEGRSYQAFVASRPVEAEVSAIRRVVDVAERTGCRVHVVHVSSGAGVEEIRRAKGRGVPISAETCPHYLVFAAETIPDGAPEYKCCPPVRGRDDRERLWAGLLDGTLDIVVTDHSPSTPELKHLDTGDLDAAWGGISSLQFGFAATWTAAAERGVDLARVVQWMSTGPADLVGMPRKGRIGVGADADLVALAPDERFAVQAERIRHRHPHTPYLGHELRGVVRRRWLRGVEPDRG</sequence>
<dbReference type="EC" id="3.5.2.5" evidence="5"/>
<dbReference type="Gene3D" id="3.20.20.140">
    <property type="entry name" value="Metal-dependent hydrolases"/>
    <property type="match status" value="1"/>
</dbReference>
<keyword evidence="11" id="KW-1185">Reference proteome</keyword>
<reference evidence="10 11" key="1">
    <citation type="submission" date="2018-06" db="EMBL/GenBank/DDBJ databases">
        <title>Phytoactinopolyspora halophila sp. nov., a novel halophilic actinomycete isolated from a saline soil in China.</title>
        <authorList>
            <person name="Tang S.-K."/>
        </authorList>
    </citation>
    <scope>NUCLEOTIDE SEQUENCE [LARGE SCALE GENOMIC DNA]</scope>
    <source>
        <strain evidence="10 11">YIM 96934</strain>
    </source>
</reference>
<proteinExistence type="inferred from homology"/>
<dbReference type="GO" id="GO:0004038">
    <property type="term" value="F:allantoinase activity"/>
    <property type="evidence" value="ECO:0007669"/>
    <property type="project" value="UniProtKB-EC"/>
</dbReference>
<dbReference type="SUPFAM" id="SSF51556">
    <property type="entry name" value="Metallo-dependent hydrolases"/>
    <property type="match status" value="1"/>
</dbReference>
<dbReference type="InterPro" id="IPR050138">
    <property type="entry name" value="DHOase/Allantoinase_Hydrolase"/>
</dbReference>
<dbReference type="SUPFAM" id="SSF51338">
    <property type="entry name" value="Composite domain of metallo-dependent hydrolases"/>
    <property type="match status" value="1"/>
</dbReference>
<dbReference type="EMBL" id="QMIG01000002">
    <property type="protein sequence ID" value="RAW18176.1"/>
    <property type="molecule type" value="Genomic_DNA"/>
</dbReference>
<dbReference type="GO" id="GO:0000256">
    <property type="term" value="P:allantoin catabolic process"/>
    <property type="evidence" value="ECO:0007669"/>
    <property type="project" value="InterPro"/>
</dbReference>
<dbReference type="NCBIfam" id="TIGR03178">
    <property type="entry name" value="allantoinase"/>
    <property type="match status" value="1"/>
</dbReference>
<dbReference type="GO" id="GO:0005737">
    <property type="term" value="C:cytoplasm"/>
    <property type="evidence" value="ECO:0007669"/>
    <property type="project" value="TreeGrafter"/>
</dbReference>
<dbReference type="Proteomes" id="UP000250462">
    <property type="component" value="Unassembled WGS sequence"/>
</dbReference>
<comment type="subunit">
    <text evidence="4">Homotetramer.</text>
</comment>
<dbReference type="PANTHER" id="PTHR43668">
    <property type="entry name" value="ALLANTOINASE"/>
    <property type="match status" value="1"/>
</dbReference>
<dbReference type="OrthoDB" id="9803027at2"/>
<comment type="pathway">
    <text evidence="2">Nitrogen metabolism; (S)-allantoin degradation; allantoate from (S)-allantoin: step 1/1.</text>
</comment>
<dbReference type="GO" id="GO:0050897">
    <property type="term" value="F:cobalt ion binding"/>
    <property type="evidence" value="ECO:0007669"/>
    <property type="project" value="InterPro"/>
</dbReference>
<evidence type="ECO:0000259" key="9">
    <source>
        <dbReference type="Pfam" id="PF01979"/>
    </source>
</evidence>
<evidence type="ECO:0000256" key="6">
    <source>
        <dbReference type="ARBA" id="ARBA00022723"/>
    </source>
</evidence>
<dbReference type="InterPro" id="IPR017593">
    <property type="entry name" value="Allantoinase"/>
</dbReference>
<dbReference type="InterPro" id="IPR011059">
    <property type="entry name" value="Metal-dep_hydrolase_composite"/>
</dbReference>
<dbReference type="PANTHER" id="PTHR43668:SF2">
    <property type="entry name" value="ALLANTOINASE"/>
    <property type="match status" value="1"/>
</dbReference>
<feature type="domain" description="Amidohydrolase-related" evidence="9">
    <location>
        <begin position="56"/>
        <end position="392"/>
    </location>
</feature>
<dbReference type="AlphaFoldDB" id="A0A329R1X3"/>
<protein>
    <recommendedName>
        <fullName evidence="5">allantoinase</fullName>
        <ecNumber evidence="5">3.5.2.5</ecNumber>
    </recommendedName>
</protein>
<keyword evidence="6" id="KW-0479">Metal-binding</keyword>
<dbReference type="Pfam" id="PF01979">
    <property type="entry name" value="Amidohydro_1"/>
    <property type="match status" value="1"/>
</dbReference>
<keyword evidence="7 10" id="KW-0378">Hydrolase</keyword>
<evidence type="ECO:0000256" key="5">
    <source>
        <dbReference type="ARBA" id="ARBA00012863"/>
    </source>
</evidence>
<dbReference type="GO" id="GO:0008270">
    <property type="term" value="F:zinc ion binding"/>
    <property type="evidence" value="ECO:0007669"/>
    <property type="project" value="InterPro"/>
</dbReference>
<evidence type="ECO:0000256" key="7">
    <source>
        <dbReference type="ARBA" id="ARBA00022801"/>
    </source>
</evidence>
<evidence type="ECO:0000256" key="4">
    <source>
        <dbReference type="ARBA" id="ARBA00011881"/>
    </source>
</evidence>
<dbReference type="GO" id="GO:0006145">
    <property type="term" value="P:purine nucleobase catabolic process"/>
    <property type="evidence" value="ECO:0007669"/>
    <property type="project" value="TreeGrafter"/>
</dbReference>
<comment type="similarity">
    <text evidence="3">Belongs to the metallo-dependent hydrolases superfamily. Allantoinase family.</text>
</comment>